<evidence type="ECO:0000313" key="2">
    <source>
        <dbReference type="EMBL" id="QPI49504.1"/>
    </source>
</evidence>
<accession>A0AA49A7M1</accession>
<feature type="domain" description="GSCFA" evidence="1">
    <location>
        <begin position="42"/>
        <end position="312"/>
    </location>
</feature>
<dbReference type="Pfam" id="PF08885">
    <property type="entry name" value="GSCFA"/>
    <property type="match status" value="1"/>
</dbReference>
<name>A0AA49A7M1_9BURK</name>
<sequence>MKNTPYQSLPEHCFWQRAVAGVAREEVDALVTAPFMIAPGERIVTAGSCFAQHIGRHLRAAGLSVLQTEPAHDWLHDSEAASYGYGIYSARYGNIYTARQLLQLFQRAHEQFQPAERLWQQGARCIDPFRPRIQPDGFATREEFEADQRQHFSAVRRAFAQLDVLIFTLGLTQAWEALDDGAVFPLCPGVAGGSFDPLRHRAHNFSVAEVTGDMLAFIDLLRAVNPGARLILTVSPVPLAAGAAADEHVLTANTWSKSVLRVACADIVARREQVAYMPSYELITGAHARGAYFADDLRSVTEAGVGHVMRVFFRHFIGTAGTPVAAVPAAAGDLEQMAQLVAVNCDEDALKLPPAAPLLAPLCNLCGGAAFGPGPGGRLGKDQLGPHCLACGSLERQRVAAQALLELGREQLAGRRALLVGAERGADARWFGHCDVAQASAPGVLPAALADYADASYDLIVLVHVLEYLDDDRAGFDQLRRLLAPTGLLLVCFVDPRLRPWTSLHVGVAGSARRWYGRDLAQHFRCMPKKLEVTMHEIADPGTGAVLPVHQFAAATSPKAPPPC</sequence>
<gene>
    <name evidence="2" type="ORF">IV454_29405</name>
</gene>
<dbReference type="RefSeq" id="WP_206089182.1">
    <property type="nucleotide sequence ID" value="NZ_CP065053.1"/>
</dbReference>
<proteinExistence type="predicted"/>
<organism evidence="2 3">
    <name type="scientific">Massilia antarctica</name>
    <dbReference type="NCBI Taxonomy" id="2765360"/>
    <lineage>
        <taxon>Bacteria</taxon>
        <taxon>Pseudomonadati</taxon>
        <taxon>Pseudomonadota</taxon>
        <taxon>Betaproteobacteria</taxon>
        <taxon>Burkholderiales</taxon>
        <taxon>Oxalobacteraceae</taxon>
        <taxon>Telluria group</taxon>
        <taxon>Massilia</taxon>
    </lineage>
</organism>
<evidence type="ECO:0000313" key="3">
    <source>
        <dbReference type="Proteomes" id="UP000662888"/>
    </source>
</evidence>
<evidence type="ECO:0000259" key="1">
    <source>
        <dbReference type="Pfam" id="PF08885"/>
    </source>
</evidence>
<protein>
    <submittedName>
        <fullName evidence="2">GSCFA domain-containing protein</fullName>
    </submittedName>
</protein>
<dbReference type="InterPro" id="IPR014982">
    <property type="entry name" value="GSCFA"/>
</dbReference>
<dbReference type="Gene3D" id="3.40.50.150">
    <property type="entry name" value="Vaccinia Virus protein VP39"/>
    <property type="match status" value="1"/>
</dbReference>
<dbReference type="SUPFAM" id="SSF53335">
    <property type="entry name" value="S-adenosyl-L-methionine-dependent methyltransferases"/>
    <property type="match status" value="1"/>
</dbReference>
<dbReference type="Pfam" id="PF13489">
    <property type="entry name" value="Methyltransf_23"/>
    <property type="match status" value="1"/>
</dbReference>
<dbReference type="EMBL" id="CP065053">
    <property type="protein sequence ID" value="QPI49504.1"/>
    <property type="molecule type" value="Genomic_DNA"/>
</dbReference>
<keyword evidence="3" id="KW-1185">Reference proteome</keyword>
<dbReference type="InterPro" id="IPR029063">
    <property type="entry name" value="SAM-dependent_MTases_sf"/>
</dbReference>
<dbReference type="Proteomes" id="UP000662888">
    <property type="component" value="Chromosome"/>
</dbReference>
<reference evidence="2 3" key="1">
    <citation type="submission" date="2020-11" db="EMBL/GenBank/DDBJ databases">
        <authorList>
            <person name="Sun Q."/>
        </authorList>
    </citation>
    <scope>NUCLEOTIDE SEQUENCE [LARGE SCALE GENOMIC DNA]</scope>
    <source>
        <strain evidence="2 3">P8398</strain>
    </source>
</reference>
<dbReference type="CDD" id="cd02440">
    <property type="entry name" value="AdoMet_MTases"/>
    <property type="match status" value="1"/>
</dbReference>